<evidence type="ECO:0000256" key="1">
    <source>
        <dbReference type="ARBA" id="ARBA00003236"/>
    </source>
</evidence>
<comment type="function">
    <text evidence="1">Is involved in generating a small heat-stable compound (Nod), an acylated oligomer of N-acetylglucosamine, that stimulates mitosis in various plant protoplasts.</text>
</comment>
<dbReference type="PANTHER" id="PTHR43123:SF4">
    <property type="entry name" value="POLYSACCHARIDE DEACETYLASE"/>
    <property type="match status" value="1"/>
</dbReference>
<organism evidence="6 7">
    <name type="scientific">Humitalea rosea</name>
    <dbReference type="NCBI Taxonomy" id="990373"/>
    <lineage>
        <taxon>Bacteria</taxon>
        <taxon>Pseudomonadati</taxon>
        <taxon>Pseudomonadota</taxon>
        <taxon>Alphaproteobacteria</taxon>
        <taxon>Acetobacterales</taxon>
        <taxon>Roseomonadaceae</taxon>
        <taxon>Humitalea</taxon>
    </lineage>
</organism>
<evidence type="ECO:0000256" key="4">
    <source>
        <dbReference type="ARBA" id="ARBA00032976"/>
    </source>
</evidence>
<evidence type="ECO:0000256" key="3">
    <source>
        <dbReference type="ARBA" id="ARBA00020071"/>
    </source>
</evidence>
<comment type="caution">
    <text evidence="6">The sequence shown here is derived from an EMBL/GenBank/DDBJ whole genome shotgun (WGS) entry which is preliminary data.</text>
</comment>
<dbReference type="RefSeq" id="WP_111398083.1">
    <property type="nucleotide sequence ID" value="NZ_QKYU01000010.1"/>
</dbReference>
<dbReference type="Gene3D" id="3.20.20.370">
    <property type="entry name" value="Glycoside hydrolase/deacetylase"/>
    <property type="match status" value="1"/>
</dbReference>
<dbReference type="EMBL" id="QKYU01000010">
    <property type="protein sequence ID" value="PZW45805.1"/>
    <property type="molecule type" value="Genomic_DNA"/>
</dbReference>
<dbReference type="OrthoDB" id="9784220at2"/>
<dbReference type="GO" id="GO:0005975">
    <property type="term" value="P:carbohydrate metabolic process"/>
    <property type="evidence" value="ECO:0007669"/>
    <property type="project" value="InterPro"/>
</dbReference>
<sequence>MSGGVTSGLPDDYLHYPLRRQGMDHDRYPYRILPRTAPVTWPGGARVALWVAVPMGHFPMDMAMQPIPVPGGMERPYPSYWDYTQRDYGNRIGIYRLLKTLGARGLKATALMSAVLAQRYPVLMDDIAQAEWEVAAAGLDMGHLHHEGVPEAAERATVQEAVAILRGRFGAAVRGWHSPAYSESSRTLDLVAEAGLDYTTGWINDDMPYAMATAAGGITAMPLPHDLSDLRMLFQQNLATEDFCAAVLAAHTVLDAEAEATGGGRVLTLVLTPWLMGQPHRIRALGVMLDALLARGSLWPATGAEILDAWRAQG</sequence>
<accession>A0A2W7IKK0</accession>
<name>A0A2W7IKK0_9PROT</name>
<dbReference type="Pfam" id="PF01522">
    <property type="entry name" value="Polysacc_deac_1"/>
    <property type="match status" value="1"/>
</dbReference>
<evidence type="ECO:0000313" key="7">
    <source>
        <dbReference type="Proteomes" id="UP000249688"/>
    </source>
</evidence>
<dbReference type="PANTHER" id="PTHR43123">
    <property type="entry name" value="POLYSACCHARIDE DEACETYLASE-RELATED"/>
    <property type="match status" value="1"/>
</dbReference>
<protein>
    <recommendedName>
        <fullName evidence="3">Chitooligosaccharide deacetylase</fullName>
    </recommendedName>
    <alternativeName>
        <fullName evidence="4">Nodulation protein B</fullName>
    </alternativeName>
</protein>
<dbReference type="InterPro" id="IPR011330">
    <property type="entry name" value="Glyco_hydro/deAcase_b/a-brl"/>
</dbReference>
<reference evidence="6 7" key="1">
    <citation type="submission" date="2018-06" db="EMBL/GenBank/DDBJ databases">
        <title>Genomic Encyclopedia of Archaeal and Bacterial Type Strains, Phase II (KMG-II): from individual species to whole genera.</title>
        <authorList>
            <person name="Goeker M."/>
        </authorList>
    </citation>
    <scope>NUCLEOTIDE SEQUENCE [LARGE SCALE GENOMIC DNA]</scope>
    <source>
        <strain evidence="6 7">DSM 24525</strain>
    </source>
</reference>
<dbReference type="GO" id="GO:0016810">
    <property type="term" value="F:hydrolase activity, acting on carbon-nitrogen (but not peptide) bonds"/>
    <property type="evidence" value="ECO:0007669"/>
    <property type="project" value="InterPro"/>
</dbReference>
<comment type="similarity">
    <text evidence="2">Belongs to the polysaccharide deacetylase family.</text>
</comment>
<gene>
    <name evidence="6" type="ORF">C8P66_1102</name>
</gene>
<feature type="domain" description="NodB homology" evidence="5">
    <location>
        <begin position="95"/>
        <end position="198"/>
    </location>
</feature>
<dbReference type="AlphaFoldDB" id="A0A2W7IKK0"/>
<dbReference type="Proteomes" id="UP000249688">
    <property type="component" value="Unassembled WGS sequence"/>
</dbReference>
<dbReference type="SUPFAM" id="SSF88713">
    <property type="entry name" value="Glycoside hydrolase/deacetylase"/>
    <property type="match status" value="1"/>
</dbReference>
<evidence type="ECO:0000256" key="2">
    <source>
        <dbReference type="ARBA" id="ARBA00010973"/>
    </source>
</evidence>
<keyword evidence="7" id="KW-1185">Reference proteome</keyword>
<proteinExistence type="inferred from homology"/>
<dbReference type="InterPro" id="IPR002509">
    <property type="entry name" value="NODB_dom"/>
</dbReference>
<evidence type="ECO:0000259" key="5">
    <source>
        <dbReference type="Pfam" id="PF01522"/>
    </source>
</evidence>
<evidence type="ECO:0000313" key="6">
    <source>
        <dbReference type="EMBL" id="PZW45805.1"/>
    </source>
</evidence>